<evidence type="ECO:0000256" key="1">
    <source>
        <dbReference type="SAM" id="Coils"/>
    </source>
</evidence>
<evidence type="ECO:0000256" key="2">
    <source>
        <dbReference type="SAM" id="Phobius"/>
    </source>
</evidence>
<dbReference type="AlphaFoldDB" id="A0A381QDP2"/>
<accession>A0A381QDP2</accession>
<gene>
    <name evidence="4" type="ORF">METZ01_LOCUS29363</name>
</gene>
<dbReference type="PANTHER" id="PTHR34138">
    <property type="entry name" value="CELL SHAPE-DETERMINING PROTEIN MREC"/>
    <property type="match status" value="1"/>
</dbReference>
<keyword evidence="2" id="KW-1133">Transmembrane helix</keyword>
<sequence>MSRGDHKVSKITSEAIFVVRPITSTSFLISLVLCLSLLLVDIKYKVSDEIRGYAHDVLLPIYKTVEVPGKFINKVLDIWQTNQELRKKISSYKEDNEKLQLINSQLKDLTTRNQELNLVWESAQIDKEAYLLGQKMKLSSNPIKPILILDVDDPNSVLLVNQPVLSKEGIIGKIRSVGLRSVEVMLSQDPQSLIPVISSESRLHAILKGHGLERKGRLINVKKTATFKKGEELYSSGLGKVFPPNYLVGRVIHVEDKPDNEFLNIEVEFLKLPEEQEYFLVFAK</sequence>
<keyword evidence="2" id="KW-0812">Transmembrane</keyword>
<dbReference type="PANTHER" id="PTHR34138:SF1">
    <property type="entry name" value="CELL SHAPE-DETERMINING PROTEIN MREC"/>
    <property type="match status" value="1"/>
</dbReference>
<dbReference type="GO" id="GO:0005886">
    <property type="term" value="C:plasma membrane"/>
    <property type="evidence" value="ECO:0007669"/>
    <property type="project" value="TreeGrafter"/>
</dbReference>
<feature type="domain" description="Rod shape-determining protein MreC beta-barrel core" evidence="3">
    <location>
        <begin position="160"/>
        <end position="281"/>
    </location>
</feature>
<organism evidence="4">
    <name type="scientific">marine metagenome</name>
    <dbReference type="NCBI Taxonomy" id="408172"/>
    <lineage>
        <taxon>unclassified sequences</taxon>
        <taxon>metagenomes</taxon>
        <taxon>ecological metagenomes</taxon>
    </lineage>
</organism>
<name>A0A381QDP2_9ZZZZ</name>
<dbReference type="InterPro" id="IPR055342">
    <property type="entry name" value="MreC_beta-barrel_core"/>
</dbReference>
<feature type="transmembrane region" description="Helical" evidence="2">
    <location>
        <begin position="21"/>
        <end position="40"/>
    </location>
</feature>
<proteinExistence type="predicted"/>
<dbReference type="PIRSF" id="PIRSF038471">
    <property type="entry name" value="MreC"/>
    <property type="match status" value="1"/>
</dbReference>
<feature type="coiled-coil region" evidence="1">
    <location>
        <begin position="82"/>
        <end position="119"/>
    </location>
</feature>
<keyword evidence="2" id="KW-0472">Membrane</keyword>
<dbReference type="GO" id="GO:0008360">
    <property type="term" value="P:regulation of cell shape"/>
    <property type="evidence" value="ECO:0007669"/>
    <property type="project" value="InterPro"/>
</dbReference>
<evidence type="ECO:0000259" key="3">
    <source>
        <dbReference type="Pfam" id="PF04085"/>
    </source>
</evidence>
<dbReference type="EMBL" id="UINC01001281">
    <property type="protein sequence ID" value="SUZ76509.1"/>
    <property type="molecule type" value="Genomic_DNA"/>
</dbReference>
<dbReference type="InterPro" id="IPR007221">
    <property type="entry name" value="MreC"/>
</dbReference>
<keyword evidence="1" id="KW-0175">Coiled coil</keyword>
<reference evidence="4" key="1">
    <citation type="submission" date="2018-05" db="EMBL/GenBank/DDBJ databases">
        <authorList>
            <person name="Lanie J.A."/>
            <person name="Ng W.-L."/>
            <person name="Kazmierczak K.M."/>
            <person name="Andrzejewski T.M."/>
            <person name="Davidsen T.M."/>
            <person name="Wayne K.J."/>
            <person name="Tettelin H."/>
            <person name="Glass J.I."/>
            <person name="Rusch D."/>
            <person name="Podicherti R."/>
            <person name="Tsui H.-C.T."/>
            <person name="Winkler M.E."/>
        </authorList>
    </citation>
    <scope>NUCLEOTIDE SEQUENCE</scope>
</reference>
<protein>
    <recommendedName>
        <fullName evidence="3">Rod shape-determining protein MreC beta-barrel core domain-containing protein</fullName>
    </recommendedName>
</protein>
<dbReference type="Pfam" id="PF04085">
    <property type="entry name" value="MreC"/>
    <property type="match status" value="1"/>
</dbReference>
<evidence type="ECO:0000313" key="4">
    <source>
        <dbReference type="EMBL" id="SUZ76509.1"/>
    </source>
</evidence>
<dbReference type="InterPro" id="IPR042175">
    <property type="entry name" value="Cell/Rod_MreC_2"/>
</dbReference>
<dbReference type="Gene3D" id="2.40.10.350">
    <property type="entry name" value="Rod shape-determining protein MreC, domain 2"/>
    <property type="match status" value="1"/>
</dbReference>